<evidence type="ECO:0000313" key="1">
    <source>
        <dbReference type="EMBL" id="RZO76606.1"/>
    </source>
</evidence>
<sequence length="222" mass="24735">MAALEARQARAVDTRNKLMRAMEKLSAVKGSENVSVKELIEEAGQKNESVLQYHFGSKAGLLAAIHKARFTQTQVKRRKMLAECLAKNASPSVRDLCHLMVGPTFQLCKSDTGHRQWVEAWGAKNAALVHPSLEEEAIDEGNSVQIIKSLFKSSLPHLDDTMFENRCLNVIRFSNLSMSNQAREKAGFSGRKAELFLSNLVDLLVGMFKAEVSDETELCLRK</sequence>
<dbReference type="AlphaFoldDB" id="A0A520S2D4"/>
<dbReference type="EMBL" id="SHAH01000028">
    <property type="protein sequence ID" value="RZO76606.1"/>
    <property type="molecule type" value="Genomic_DNA"/>
</dbReference>
<reference evidence="1 2" key="1">
    <citation type="submission" date="2019-02" db="EMBL/GenBank/DDBJ databases">
        <title>Prokaryotic population dynamics and viral predation in marine succession experiment using metagenomics: the confinement effect.</title>
        <authorList>
            <person name="Haro-Moreno J.M."/>
            <person name="Rodriguez-Valera F."/>
            <person name="Lopez-Perez M."/>
        </authorList>
    </citation>
    <scope>NUCLEOTIDE SEQUENCE [LARGE SCALE GENOMIC DNA]</scope>
    <source>
        <strain evidence="1">MED-G158</strain>
    </source>
</reference>
<dbReference type="SUPFAM" id="SSF46689">
    <property type="entry name" value="Homeodomain-like"/>
    <property type="match status" value="1"/>
</dbReference>
<organism evidence="1 2">
    <name type="scientific">OM182 bacterium</name>
    <dbReference type="NCBI Taxonomy" id="2510334"/>
    <lineage>
        <taxon>Bacteria</taxon>
        <taxon>Pseudomonadati</taxon>
        <taxon>Pseudomonadota</taxon>
        <taxon>Gammaproteobacteria</taxon>
        <taxon>OMG group</taxon>
        <taxon>OM182 clade</taxon>
    </lineage>
</organism>
<evidence type="ECO:0000313" key="2">
    <source>
        <dbReference type="Proteomes" id="UP000320404"/>
    </source>
</evidence>
<name>A0A520S2D4_9GAMM</name>
<protein>
    <submittedName>
        <fullName evidence="1">TetR/AcrR family transcriptional regulator</fullName>
    </submittedName>
</protein>
<dbReference type="Gene3D" id="1.10.357.10">
    <property type="entry name" value="Tetracycline Repressor, domain 2"/>
    <property type="match status" value="1"/>
</dbReference>
<dbReference type="InterPro" id="IPR009057">
    <property type="entry name" value="Homeodomain-like_sf"/>
</dbReference>
<dbReference type="Proteomes" id="UP000320404">
    <property type="component" value="Unassembled WGS sequence"/>
</dbReference>
<proteinExistence type="predicted"/>
<gene>
    <name evidence="1" type="ORF">EVA69_02825</name>
</gene>
<comment type="caution">
    <text evidence="1">The sequence shown here is derived from an EMBL/GenBank/DDBJ whole genome shotgun (WGS) entry which is preliminary data.</text>
</comment>
<accession>A0A520S2D4</accession>